<proteinExistence type="predicted"/>
<name>A0A1H2PSA2_9BURK</name>
<accession>A0A1H2PSA2</accession>
<dbReference type="EMBL" id="FNLO01000009">
    <property type="protein sequence ID" value="SDV49836.1"/>
    <property type="molecule type" value="Genomic_DNA"/>
</dbReference>
<evidence type="ECO:0000313" key="2">
    <source>
        <dbReference type="EMBL" id="SDV49836.1"/>
    </source>
</evidence>
<keyword evidence="1" id="KW-1133">Transmembrane helix</keyword>
<evidence type="ECO:0000256" key="1">
    <source>
        <dbReference type="SAM" id="Phobius"/>
    </source>
</evidence>
<reference evidence="3" key="1">
    <citation type="submission" date="2016-09" db="EMBL/GenBank/DDBJ databases">
        <authorList>
            <person name="Varghese N."/>
            <person name="Submissions S."/>
        </authorList>
    </citation>
    <scope>NUCLEOTIDE SEQUENCE [LARGE SCALE GENOMIC DNA]</scope>
    <source>
        <strain evidence="3">JS23</strain>
    </source>
</reference>
<protein>
    <submittedName>
        <fullName evidence="2">Uncharacterized protein</fullName>
    </submittedName>
</protein>
<dbReference type="STRING" id="1770053.SAMN05216551_109178"/>
<keyword evidence="1" id="KW-0472">Membrane</keyword>
<dbReference type="AlphaFoldDB" id="A0A1H2PSA2"/>
<evidence type="ECO:0000313" key="3">
    <source>
        <dbReference type="Proteomes" id="UP000243719"/>
    </source>
</evidence>
<dbReference type="Proteomes" id="UP000243719">
    <property type="component" value="Unassembled WGS sequence"/>
</dbReference>
<gene>
    <name evidence="2" type="ORF">SAMN05216551_109178</name>
</gene>
<sequence length="187" mass="20461">MRNLKRSLAGVGAVMRDLRCLYALLAVALICGAGSLVGLGVWLDQLQVQRDRIAWDAERSAAAAERATLYGRINAVRLSGIEQCEAEARQVRDYYRQIAAARDAQYQQLAQLNSDMNRRLAASEKHDIEQDRRIGQLLEQNGELLRQSTRRAAAGEVIAEQTAVAAAKASEAADAAQQAVEAAKEKK</sequence>
<keyword evidence="1" id="KW-0812">Transmembrane</keyword>
<feature type="transmembrane region" description="Helical" evidence="1">
    <location>
        <begin position="21"/>
        <end position="43"/>
    </location>
</feature>
<organism evidence="2 3">
    <name type="scientific">Chitinasiproducens palmae</name>
    <dbReference type="NCBI Taxonomy" id="1770053"/>
    <lineage>
        <taxon>Bacteria</taxon>
        <taxon>Pseudomonadati</taxon>
        <taxon>Pseudomonadota</taxon>
        <taxon>Betaproteobacteria</taxon>
        <taxon>Burkholderiales</taxon>
        <taxon>Burkholderiaceae</taxon>
        <taxon>Chitinasiproducens</taxon>
    </lineage>
</organism>
<keyword evidence="3" id="KW-1185">Reference proteome</keyword>